<name>A0A4Q4QY19_9PLEO</name>
<dbReference type="AlphaFoldDB" id="A0A4Q4QY19"/>
<dbReference type="EMBL" id="PDXF01000103">
    <property type="protein sequence ID" value="RYN88246.1"/>
    <property type="molecule type" value="Genomic_DNA"/>
</dbReference>
<feature type="transmembrane region" description="Helical" evidence="1">
    <location>
        <begin position="632"/>
        <end position="654"/>
    </location>
</feature>
<dbReference type="EMBL" id="PDXB01000063">
    <property type="protein sequence ID" value="RYN17123.1"/>
    <property type="molecule type" value="Genomic_DNA"/>
</dbReference>
<gene>
    <name evidence="2" type="ORF">AA0115_g11973</name>
    <name evidence="3" type="ORF">AA0119_g12022</name>
</gene>
<organism evidence="2 4">
    <name type="scientific">Alternaria tenuissima</name>
    <dbReference type="NCBI Taxonomy" id="119927"/>
    <lineage>
        <taxon>Eukaryota</taxon>
        <taxon>Fungi</taxon>
        <taxon>Dikarya</taxon>
        <taxon>Ascomycota</taxon>
        <taxon>Pezizomycotina</taxon>
        <taxon>Dothideomycetes</taxon>
        <taxon>Pleosporomycetidae</taxon>
        <taxon>Pleosporales</taxon>
        <taxon>Pleosporineae</taxon>
        <taxon>Pleosporaceae</taxon>
        <taxon>Alternaria</taxon>
        <taxon>Alternaria sect. Alternaria</taxon>
        <taxon>Alternaria alternata complex</taxon>
    </lineage>
</organism>
<evidence type="ECO:0000313" key="5">
    <source>
        <dbReference type="Proteomes" id="UP000293195"/>
    </source>
</evidence>
<accession>A0A4Q4QY19</accession>
<evidence type="ECO:0000256" key="1">
    <source>
        <dbReference type="SAM" id="Phobius"/>
    </source>
</evidence>
<sequence>MSTHQPNLYWITSDEREHQRLALLEQEIDIQRGASPFSALSTDHRSNLDEHRDTTNVSLVEQEDETLADQLSTGSTVADNMALRTSHDGALATAPLHREKTSRMIAGWPYPPKPITTPIYVKFLNGVFDVLLFACSIAFLAFAIAVNIHDQDPVAGYPRLTTTLLRATKYGPTVFPILFASIIGRAAHAILLWRLERGGRIGILDTLAGSTSLTSTVISQLQLRTVSILGVALLVLWSLSPIGGQASVRIMTIGPKDTKINDSLWYIVNSGYLGAYSSAETEIQGDSMAGVVFVAALMGFPETKSSPLDIWGNVKVPRIEGYENVVTMDHDGWYEIKNSDSDAYSSLVGIPILGMNQSNFIDFAMQIQSPYFSLRCSMNTTVSERDPIDDKVLPGSASNATSFSSILYWNISNLDNVSRDSWRDRVLPEEALPLRIKYVPTYRSNFTLTCDITQSYVETEVRCPTPSTCAASRIRRSRLDHYPAAWTLLDISWRPPKLLFQGMLKPFTNGKVNLPQLFDRYLADPDLINSNFAEVSQTTEDKYTIRLGQMLNTYFSCLNGFFAITAGINNDTAFFWDNKHTFKLPPNVNGSWEDLYDSTGLSNPLKKIFQTRAWTSEITKVKREDVIVAHSVWVIALCIASIVLIVASLVVPVVRHFFATGVDVAMNISSLATRNNPHMSLPQTGTYLDASDRARLLYNYQVRLGDADSMADVGSLVIGSLDRDEVQDVARVRKRRLYE</sequence>
<dbReference type="OrthoDB" id="3692311at2759"/>
<evidence type="ECO:0000313" key="2">
    <source>
        <dbReference type="EMBL" id="RYN17123.1"/>
    </source>
</evidence>
<keyword evidence="1" id="KW-0472">Membrane</keyword>
<dbReference type="Proteomes" id="UP000292340">
    <property type="component" value="Unassembled WGS sequence"/>
</dbReference>
<feature type="transmembrane region" description="Helical" evidence="1">
    <location>
        <begin position="174"/>
        <end position="193"/>
    </location>
</feature>
<keyword evidence="5" id="KW-1185">Reference proteome</keyword>
<evidence type="ECO:0000313" key="3">
    <source>
        <dbReference type="EMBL" id="RYN88246.1"/>
    </source>
</evidence>
<reference evidence="2 5" key="2">
    <citation type="journal article" date="2019" name="bioRxiv">
        <title>Genomics, evolutionary history and diagnostics of the Alternaria alternata species group including apple and Asian pear pathotypes.</title>
        <authorList>
            <person name="Armitage A.D."/>
            <person name="Cockerton H.M."/>
            <person name="Sreenivasaprasad S."/>
            <person name="Woodhall J.W."/>
            <person name="Lane C.R."/>
            <person name="Harrison R.J."/>
            <person name="Clarkson J.P."/>
        </authorList>
    </citation>
    <scope>NUCLEOTIDE SEQUENCE</scope>
    <source>
        <strain evidence="2">FERA 1164</strain>
        <strain evidence="5">FERA 635</strain>
    </source>
</reference>
<reference evidence="2" key="1">
    <citation type="submission" date="2017-10" db="EMBL/GenBank/DDBJ databases">
        <authorList>
            <person name="Armitage A.D."/>
            <person name="Barbara D.J."/>
            <person name="Woodhall J.W."/>
            <person name="Sreenivasaprasad S."/>
            <person name="Lane C.R."/>
            <person name="Clarkson J.P."/>
            <person name="Harrison R.J."/>
        </authorList>
    </citation>
    <scope>NUCLEOTIDE SEQUENCE</scope>
    <source>
        <strain evidence="2">FERA 1164</strain>
        <strain evidence="3">FERA 635</strain>
    </source>
</reference>
<keyword evidence="1" id="KW-1133">Transmembrane helix</keyword>
<comment type="caution">
    <text evidence="2">The sequence shown here is derived from an EMBL/GenBank/DDBJ whole genome shotgun (WGS) entry which is preliminary data.</text>
</comment>
<feature type="transmembrane region" description="Helical" evidence="1">
    <location>
        <begin position="123"/>
        <end position="148"/>
    </location>
</feature>
<feature type="transmembrane region" description="Helical" evidence="1">
    <location>
        <begin position="221"/>
        <end position="239"/>
    </location>
</feature>
<protein>
    <submittedName>
        <fullName evidence="2">Uncharacterized protein</fullName>
    </submittedName>
</protein>
<dbReference type="Proteomes" id="UP000293195">
    <property type="component" value="Unassembled WGS sequence"/>
</dbReference>
<evidence type="ECO:0000313" key="4">
    <source>
        <dbReference type="Proteomes" id="UP000292340"/>
    </source>
</evidence>
<proteinExistence type="predicted"/>
<keyword evidence="1" id="KW-0812">Transmembrane</keyword>